<reference evidence="2 3" key="1">
    <citation type="journal article" date="2024" name="J. Plant Pathol.">
        <title>Sequence and assembly of the genome of Seiridium unicorne, isolate CBS 538.82, causal agent of cypress canker disease.</title>
        <authorList>
            <person name="Scali E."/>
            <person name="Rocca G.D."/>
            <person name="Danti R."/>
            <person name="Garbelotto M."/>
            <person name="Barberini S."/>
            <person name="Baroncelli R."/>
            <person name="Emiliani G."/>
        </authorList>
    </citation>
    <scope>NUCLEOTIDE SEQUENCE [LARGE SCALE GENOMIC DNA]</scope>
    <source>
        <strain evidence="2 3">BM-138-508</strain>
    </source>
</reference>
<sequence>MSSQTSTSSSTWRGNDHVTELRTQFESMGTTECPGTPTPESTPSARRTALTGDGRIPLRERWAAAKARLHSSYNKSTPTTPLPIPGVAHTPEQPAAPRSPRAPRDIRARLSAERLNASYCDDEDIALDRWADQLEKRAKTGKAPNPRLPLSPRPRRKSRSPLRNSVKRSDLVAQLEACGPEMKRLLDMYESGSSSDDGSGSEDGKSSSRTRLARSYVNSAVDGAPADRYPRFIPVPKENGKKTGRDGDLEMSVDKTMASLYGAIDQELQRWSSSPTAAIKRRLTVVKESGSEVV</sequence>
<evidence type="ECO:0000313" key="3">
    <source>
        <dbReference type="Proteomes" id="UP001408356"/>
    </source>
</evidence>
<protein>
    <submittedName>
        <fullName evidence="2">Uncharacterized protein</fullName>
    </submittedName>
</protein>
<accession>A0ABR2VDG6</accession>
<organism evidence="2 3">
    <name type="scientific">Seiridium unicorne</name>
    <dbReference type="NCBI Taxonomy" id="138068"/>
    <lineage>
        <taxon>Eukaryota</taxon>
        <taxon>Fungi</taxon>
        <taxon>Dikarya</taxon>
        <taxon>Ascomycota</taxon>
        <taxon>Pezizomycotina</taxon>
        <taxon>Sordariomycetes</taxon>
        <taxon>Xylariomycetidae</taxon>
        <taxon>Amphisphaeriales</taxon>
        <taxon>Sporocadaceae</taxon>
        <taxon>Seiridium</taxon>
    </lineage>
</organism>
<feature type="compositionally biased region" description="Basic and acidic residues" evidence="1">
    <location>
        <begin position="238"/>
        <end position="248"/>
    </location>
</feature>
<dbReference type="EMBL" id="JARVKF010000035">
    <property type="protein sequence ID" value="KAK9424663.1"/>
    <property type="molecule type" value="Genomic_DNA"/>
</dbReference>
<feature type="compositionally biased region" description="Low complexity" evidence="1">
    <location>
        <begin position="29"/>
        <end position="44"/>
    </location>
</feature>
<dbReference type="Proteomes" id="UP001408356">
    <property type="component" value="Unassembled WGS sequence"/>
</dbReference>
<proteinExistence type="predicted"/>
<comment type="caution">
    <text evidence="2">The sequence shown here is derived from an EMBL/GenBank/DDBJ whole genome shotgun (WGS) entry which is preliminary data.</text>
</comment>
<evidence type="ECO:0000313" key="2">
    <source>
        <dbReference type="EMBL" id="KAK9424663.1"/>
    </source>
</evidence>
<gene>
    <name evidence="2" type="ORF">SUNI508_03539</name>
</gene>
<feature type="region of interest" description="Disordered" evidence="1">
    <location>
        <begin position="189"/>
        <end position="250"/>
    </location>
</feature>
<feature type="region of interest" description="Disordered" evidence="1">
    <location>
        <begin position="137"/>
        <end position="174"/>
    </location>
</feature>
<feature type="compositionally biased region" description="Low complexity" evidence="1">
    <location>
        <begin position="1"/>
        <end position="11"/>
    </location>
</feature>
<name>A0ABR2VDG6_9PEZI</name>
<evidence type="ECO:0000256" key="1">
    <source>
        <dbReference type="SAM" id="MobiDB-lite"/>
    </source>
</evidence>
<feature type="region of interest" description="Disordered" evidence="1">
    <location>
        <begin position="1"/>
        <end position="104"/>
    </location>
</feature>
<keyword evidence="3" id="KW-1185">Reference proteome</keyword>